<keyword evidence="4" id="KW-0132">Cell division</keyword>
<name>A0A2H0VI70_9BACT</name>
<keyword evidence="7" id="KW-0573">Peptidoglycan synthesis</keyword>
<comment type="catalytic activity">
    <reaction evidence="15">
        <text>phosphoenolpyruvate + UDP-N-acetyl-alpha-D-glucosamine = UDP-N-acetyl-3-O-(1-carboxyvinyl)-alpha-D-glucosamine + phosphate</text>
        <dbReference type="Rhea" id="RHEA:18681"/>
        <dbReference type="ChEBI" id="CHEBI:43474"/>
        <dbReference type="ChEBI" id="CHEBI:57705"/>
        <dbReference type="ChEBI" id="CHEBI:58702"/>
        <dbReference type="ChEBI" id="CHEBI:68483"/>
        <dbReference type="EC" id="2.5.1.7"/>
    </reaction>
</comment>
<dbReference type="PANTHER" id="PTHR43783:SF1">
    <property type="entry name" value="UDP-N-ACETYLGLUCOSAMINE 1-CARBOXYVINYLTRANSFERASE"/>
    <property type="match status" value="1"/>
</dbReference>
<keyword evidence="9" id="KW-0961">Cell wall biogenesis/degradation</keyword>
<comment type="subcellular location">
    <subcellularLocation>
        <location evidence="1">Cytoplasm</location>
    </subcellularLocation>
</comment>
<protein>
    <recommendedName>
        <fullName evidence="12">UDP-N-acetylglucosamine 1-carboxyvinyltransferase</fullName>
        <ecNumber evidence="11">2.5.1.7</ecNumber>
    </recommendedName>
    <alternativeName>
        <fullName evidence="13">Enoylpyruvate transferase</fullName>
    </alternativeName>
    <alternativeName>
        <fullName evidence="14">UDP-N-acetylglucosamine enolpyruvyl transferase</fullName>
    </alternativeName>
</protein>
<comment type="caution">
    <text evidence="17">The sequence shown here is derived from an EMBL/GenBank/DDBJ whole genome shotgun (WGS) entry which is preliminary data.</text>
</comment>
<dbReference type="GO" id="GO:0008760">
    <property type="term" value="F:UDP-N-acetylglucosamine 1-carboxyvinyltransferase activity"/>
    <property type="evidence" value="ECO:0007669"/>
    <property type="project" value="UniProtKB-EC"/>
</dbReference>
<dbReference type="Gene3D" id="3.65.10.10">
    <property type="entry name" value="Enolpyruvate transferase domain"/>
    <property type="match status" value="2"/>
</dbReference>
<keyword evidence="5 17" id="KW-0808">Transferase</keyword>
<evidence type="ECO:0000256" key="11">
    <source>
        <dbReference type="ARBA" id="ARBA00039108"/>
    </source>
</evidence>
<evidence type="ECO:0000313" key="18">
    <source>
        <dbReference type="Proteomes" id="UP000230796"/>
    </source>
</evidence>
<reference evidence="18" key="1">
    <citation type="submission" date="2017-09" db="EMBL/GenBank/DDBJ databases">
        <title>Depth-based differentiation of microbial function through sediment-hosted aquifers and enrichment of novel symbionts in the deep terrestrial subsurface.</title>
        <authorList>
            <person name="Probst A.J."/>
            <person name="Ladd B."/>
            <person name="Jarett J.K."/>
            <person name="Geller-Mcgrath D.E."/>
            <person name="Sieber C.M.K."/>
            <person name="Emerson J.B."/>
            <person name="Anantharaman K."/>
            <person name="Thomas B.C."/>
            <person name="Malmstrom R."/>
            <person name="Stieglmeier M."/>
            <person name="Klingl A."/>
            <person name="Woyke T."/>
            <person name="Ryan C.M."/>
            <person name="Banfield J.F."/>
        </authorList>
    </citation>
    <scope>NUCLEOTIDE SEQUENCE [LARGE SCALE GENOMIC DNA]</scope>
</reference>
<evidence type="ECO:0000256" key="7">
    <source>
        <dbReference type="ARBA" id="ARBA00022984"/>
    </source>
</evidence>
<keyword evidence="8" id="KW-0131">Cell cycle</keyword>
<dbReference type="PANTHER" id="PTHR43783">
    <property type="entry name" value="UDP-N-ACETYLGLUCOSAMINE 1-CARBOXYVINYLTRANSFERASE"/>
    <property type="match status" value="1"/>
</dbReference>
<dbReference type="GO" id="GO:0009252">
    <property type="term" value="P:peptidoglycan biosynthetic process"/>
    <property type="evidence" value="ECO:0007669"/>
    <property type="project" value="UniProtKB-KW"/>
</dbReference>
<keyword evidence="6" id="KW-0133">Cell shape</keyword>
<organism evidence="17 18">
    <name type="scientific">Candidatus Collierbacteria bacterium CG10_big_fil_rev_8_21_14_0_10_44_9</name>
    <dbReference type="NCBI Taxonomy" id="1974535"/>
    <lineage>
        <taxon>Bacteria</taxon>
        <taxon>Candidatus Collieribacteriota</taxon>
    </lineage>
</organism>
<dbReference type="GO" id="GO:0051301">
    <property type="term" value="P:cell division"/>
    <property type="evidence" value="ECO:0007669"/>
    <property type="project" value="UniProtKB-KW"/>
</dbReference>
<gene>
    <name evidence="17" type="ORF">COT87_03005</name>
</gene>
<dbReference type="GO" id="GO:0008360">
    <property type="term" value="P:regulation of cell shape"/>
    <property type="evidence" value="ECO:0007669"/>
    <property type="project" value="UniProtKB-KW"/>
</dbReference>
<evidence type="ECO:0000256" key="9">
    <source>
        <dbReference type="ARBA" id="ARBA00023316"/>
    </source>
</evidence>
<proteinExistence type="inferred from homology"/>
<dbReference type="GO" id="GO:0005737">
    <property type="term" value="C:cytoplasm"/>
    <property type="evidence" value="ECO:0007669"/>
    <property type="project" value="UniProtKB-SubCell"/>
</dbReference>
<evidence type="ECO:0000256" key="2">
    <source>
        <dbReference type="ARBA" id="ARBA00004752"/>
    </source>
</evidence>
<dbReference type="AlphaFoldDB" id="A0A2H0VI70"/>
<dbReference type="InterPro" id="IPR050068">
    <property type="entry name" value="MurA_subfamily"/>
</dbReference>
<dbReference type="InterPro" id="IPR013792">
    <property type="entry name" value="RNA3'P_cycl/enolpyr_Trfase_a/b"/>
</dbReference>
<evidence type="ECO:0000256" key="8">
    <source>
        <dbReference type="ARBA" id="ARBA00023306"/>
    </source>
</evidence>
<dbReference type="Proteomes" id="UP000230796">
    <property type="component" value="Unassembled WGS sequence"/>
</dbReference>
<evidence type="ECO:0000256" key="12">
    <source>
        <dbReference type="ARBA" id="ARBA00039754"/>
    </source>
</evidence>
<evidence type="ECO:0000256" key="1">
    <source>
        <dbReference type="ARBA" id="ARBA00004496"/>
    </source>
</evidence>
<keyword evidence="3" id="KW-0963">Cytoplasm</keyword>
<comment type="similarity">
    <text evidence="10">Belongs to the EPSP synthase family. MurA subfamily.</text>
</comment>
<evidence type="ECO:0000259" key="16">
    <source>
        <dbReference type="Pfam" id="PF00275"/>
    </source>
</evidence>
<evidence type="ECO:0000313" key="17">
    <source>
        <dbReference type="EMBL" id="PIR98776.1"/>
    </source>
</evidence>
<dbReference type="InterPro" id="IPR036968">
    <property type="entry name" value="Enolpyruvate_Tfrase_sf"/>
</dbReference>
<accession>A0A2H0VI70</accession>
<dbReference type="EMBL" id="PFAF01000064">
    <property type="protein sequence ID" value="PIR98776.1"/>
    <property type="molecule type" value="Genomic_DNA"/>
</dbReference>
<evidence type="ECO:0000256" key="4">
    <source>
        <dbReference type="ARBA" id="ARBA00022618"/>
    </source>
</evidence>
<evidence type="ECO:0000256" key="3">
    <source>
        <dbReference type="ARBA" id="ARBA00022490"/>
    </source>
</evidence>
<dbReference type="NCBIfam" id="NF006873">
    <property type="entry name" value="PRK09369.1"/>
    <property type="match status" value="1"/>
</dbReference>
<dbReference type="CDD" id="cd01555">
    <property type="entry name" value="UdpNAET"/>
    <property type="match status" value="1"/>
</dbReference>
<dbReference type="EC" id="2.5.1.7" evidence="11"/>
<evidence type="ECO:0000256" key="13">
    <source>
        <dbReference type="ARBA" id="ARBA00042443"/>
    </source>
</evidence>
<dbReference type="InterPro" id="IPR001986">
    <property type="entry name" value="Enolpyruvate_Tfrase_dom"/>
</dbReference>
<evidence type="ECO:0000256" key="5">
    <source>
        <dbReference type="ARBA" id="ARBA00022679"/>
    </source>
</evidence>
<evidence type="ECO:0000256" key="15">
    <source>
        <dbReference type="ARBA" id="ARBA00047527"/>
    </source>
</evidence>
<dbReference type="GO" id="GO:0071555">
    <property type="term" value="P:cell wall organization"/>
    <property type="evidence" value="ECO:0007669"/>
    <property type="project" value="UniProtKB-KW"/>
</dbReference>
<dbReference type="Pfam" id="PF00275">
    <property type="entry name" value="EPSP_synthase"/>
    <property type="match status" value="1"/>
</dbReference>
<dbReference type="GO" id="GO:0019277">
    <property type="term" value="P:UDP-N-acetylgalactosamine biosynthetic process"/>
    <property type="evidence" value="ECO:0007669"/>
    <property type="project" value="InterPro"/>
</dbReference>
<feature type="domain" description="Enolpyruvate transferase" evidence="16">
    <location>
        <begin position="8"/>
        <end position="427"/>
    </location>
</feature>
<dbReference type="SUPFAM" id="SSF55205">
    <property type="entry name" value="EPT/RTPC-like"/>
    <property type="match status" value="1"/>
</dbReference>
<evidence type="ECO:0000256" key="6">
    <source>
        <dbReference type="ARBA" id="ARBA00022960"/>
    </source>
</evidence>
<evidence type="ECO:0000256" key="10">
    <source>
        <dbReference type="ARBA" id="ARBA00038367"/>
    </source>
</evidence>
<sequence>MTSFKIIGGTPLIGAVRLGGAKNASFKLMIAAACGVGESRLLNMSKIGDVDVTYKTLEAIGVKCTRPGDNTVYLVGNGLSTDTIPSFTGEKTRAATLFAGLILNKKGRAIIPQPGGCALGERSIERHLAGFRAMGATVLCNDQGIEMSAQDGLHGATYRFSKKSHTGTEALIIAGVLAKGKTVIENSAHEPEIDDLIEFFNKMGGSVIRDHDSIIIEGVDTLHGATHHVMPDRNEAVSYATMAIATRGDIIVEGALSAHLTSFLAKLDEIGGKYEISPYGIRFFYDKPLAATDLTTAPEPGFMTDWQPLWTTMMTQAKGVSQVVEAVTQHRLAFTTQLNQMGAKIEYFDPAPSDPSVFYEFNIPETTPYPHAVRVTGSTPLHGINITVPDLRGGATLVMAAIIASGQSTIHNVELIDRGYERFDEHLQNLSANIERIE</sequence>
<evidence type="ECO:0000256" key="14">
    <source>
        <dbReference type="ARBA" id="ARBA00042842"/>
    </source>
</evidence>
<dbReference type="InterPro" id="IPR005750">
    <property type="entry name" value="UDP_GlcNAc_COvinyl_MurA"/>
</dbReference>
<comment type="pathway">
    <text evidence="2">Cell wall biogenesis; peptidoglycan biosynthesis.</text>
</comment>